<name>A0A0C2Z6A5_9AGAM</name>
<reference evidence="2 3" key="1">
    <citation type="submission" date="2014-04" db="EMBL/GenBank/DDBJ databases">
        <authorList>
            <consortium name="DOE Joint Genome Institute"/>
            <person name="Kuo A."/>
            <person name="Kohler A."/>
            <person name="Nagy L.G."/>
            <person name="Floudas D."/>
            <person name="Copeland A."/>
            <person name="Barry K.W."/>
            <person name="Cichocki N."/>
            <person name="Veneault-Fourrey C."/>
            <person name="LaButti K."/>
            <person name="Lindquist E.A."/>
            <person name="Lipzen A."/>
            <person name="Lundell T."/>
            <person name="Morin E."/>
            <person name="Murat C."/>
            <person name="Sun H."/>
            <person name="Tunlid A."/>
            <person name="Henrissat B."/>
            <person name="Grigoriev I.V."/>
            <person name="Hibbett D.S."/>
            <person name="Martin F."/>
            <person name="Nordberg H.P."/>
            <person name="Cantor M.N."/>
            <person name="Hua S.X."/>
        </authorList>
    </citation>
    <scope>NUCLEOTIDE SEQUENCE [LARGE SCALE GENOMIC DNA]</scope>
    <source>
        <strain evidence="2 3">Foug A</strain>
    </source>
</reference>
<dbReference type="InParanoid" id="A0A0C2Z6A5"/>
<feature type="region of interest" description="Disordered" evidence="1">
    <location>
        <begin position="1"/>
        <end position="24"/>
    </location>
</feature>
<dbReference type="HOGENOM" id="CLU_2943168_0_0_1"/>
<organism evidence="2 3">
    <name type="scientific">Scleroderma citrinum Foug A</name>
    <dbReference type="NCBI Taxonomy" id="1036808"/>
    <lineage>
        <taxon>Eukaryota</taxon>
        <taxon>Fungi</taxon>
        <taxon>Dikarya</taxon>
        <taxon>Basidiomycota</taxon>
        <taxon>Agaricomycotina</taxon>
        <taxon>Agaricomycetes</taxon>
        <taxon>Agaricomycetidae</taxon>
        <taxon>Boletales</taxon>
        <taxon>Sclerodermatineae</taxon>
        <taxon>Sclerodermataceae</taxon>
        <taxon>Scleroderma</taxon>
    </lineage>
</organism>
<reference evidence="3" key="2">
    <citation type="submission" date="2015-01" db="EMBL/GenBank/DDBJ databases">
        <title>Evolutionary Origins and Diversification of the Mycorrhizal Mutualists.</title>
        <authorList>
            <consortium name="DOE Joint Genome Institute"/>
            <consortium name="Mycorrhizal Genomics Consortium"/>
            <person name="Kohler A."/>
            <person name="Kuo A."/>
            <person name="Nagy L.G."/>
            <person name="Floudas D."/>
            <person name="Copeland A."/>
            <person name="Barry K.W."/>
            <person name="Cichocki N."/>
            <person name="Veneault-Fourrey C."/>
            <person name="LaButti K."/>
            <person name="Lindquist E.A."/>
            <person name="Lipzen A."/>
            <person name="Lundell T."/>
            <person name="Morin E."/>
            <person name="Murat C."/>
            <person name="Riley R."/>
            <person name="Ohm R."/>
            <person name="Sun H."/>
            <person name="Tunlid A."/>
            <person name="Henrissat B."/>
            <person name="Grigoriev I.V."/>
            <person name="Hibbett D.S."/>
            <person name="Martin F."/>
        </authorList>
    </citation>
    <scope>NUCLEOTIDE SEQUENCE [LARGE SCALE GENOMIC DNA]</scope>
    <source>
        <strain evidence="3">Foug A</strain>
    </source>
</reference>
<accession>A0A0C2Z6A5</accession>
<gene>
    <name evidence="2" type="ORF">SCLCIDRAFT_1219367</name>
</gene>
<protein>
    <submittedName>
        <fullName evidence="2">Uncharacterized protein</fullName>
    </submittedName>
</protein>
<evidence type="ECO:0000313" key="2">
    <source>
        <dbReference type="EMBL" id="KIM57528.1"/>
    </source>
</evidence>
<dbReference type="EMBL" id="KN822099">
    <property type="protein sequence ID" value="KIM57528.1"/>
    <property type="molecule type" value="Genomic_DNA"/>
</dbReference>
<evidence type="ECO:0000256" key="1">
    <source>
        <dbReference type="SAM" id="MobiDB-lite"/>
    </source>
</evidence>
<sequence>MAELPVSDPLEQFRKRASNGRGIDMSKQGIEHCIQDWRCLANNGDPSSATTFMSDRTKRT</sequence>
<evidence type="ECO:0000313" key="3">
    <source>
        <dbReference type="Proteomes" id="UP000053989"/>
    </source>
</evidence>
<dbReference type="Proteomes" id="UP000053989">
    <property type="component" value="Unassembled WGS sequence"/>
</dbReference>
<proteinExistence type="predicted"/>
<dbReference type="AlphaFoldDB" id="A0A0C2Z6A5"/>
<keyword evidence="3" id="KW-1185">Reference proteome</keyword>